<accession>A0A5B7ZXC3</accession>
<evidence type="ECO:0000259" key="1">
    <source>
        <dbReference type="PROSITE" id="PS51186"/>
    </source>
</evidence>
<dbReference type="InterPro" id="IPR000182">
    <property type="entry name" value="GNAT_dom"/>
</dbReference>
<evidence type="ECO:0000313" key="2">
    <source>
        <dbReference type="EMBL" id="QDA59449.1"/>
    </source>
</evidence>
<dbReference type="EMBL" id="CP040896">
    <property type="protein sequence ID" value="QDA59449.1"/>
    <property type="molecule type" value="Genomic_DNA"/>
</dbReference>
<evidence type="ECO:0000313" key="3">
    <source>
        <dbReference type="Proteomes" id="UP000305398"/>
    </source>
</evidence>
<dbReference type="KEGG" id="hyj:FHG12_04720"/>
<dbReference type="Gene3D" id="3.40.630.30">
    <property type="match status" value="1"/>
</dbReference>
<dbReference type="InterPro" id="IPR016181">
    <property type="entry name" value="Acyl_CoA_acyltransferase"/>
</dbReference>
<dbReference type="SUPFAM" id="SSF55729">
    <property type="entry name" value="Acyl-CoA N-acyltransferases (Nat)"/>
    <property type="match status" value="1"/>
</dbReference>
<sequence>MIYSDQQLAQQLERTEARANAAFVEARASLFPESKAQWIEVAGTYAMFDGPESPLTQTFGLGLFGEVTHPDLDKLEAFFTERSAPILHEISPMADAELLSLLNERGYQPIEYTSVLYRDLTEDLDYQIADNKHLATRLIATGEEERWARTLAQGWSTEMPDLSDFILELGQITANTAGAFPFLAALHDEPIAAGGLYIYDGVALLAGASTIAAGRRQGAQLALLNARLQYAAQQGCTIAMMGASPGSQSQRNAEKHGFRIAYTRTKWQLVSD</sequence>
<dbReference type="Proteomes" id="UP000305398">
    <property type="component" value="Chromosome"/>
</dbReference>
<keyword evidence="2" id="KW-0808">Transferase</keyword>
<protein>
    <submittedName>
        <fullName evidence="2">GNAT family N-acetyltransferase</fullName>
    </submittedName>
</protein>
<dbReference type="OrthoDB" id="2350893at2"/>
<name>A0A5B7ZXC3_9BACT</name>
<keyword evidence="3" id="KW-1185">Reference proteome</keyword>
<reference evidence="2 3" key="1">
    <citation type="submission" date="2019-06" db="EMBL/GenBank/DDBJ databases">
        <authorList>
            <person name="Srinivasan S."/>
        </authorList>
    </citation>
    <scope>NUCLEOTIDE SEQUENCE [LARGE SCALE GENOMIC DNA]</scope>
    <source>
        <strain evidence="2 3">17J68-5</strain>
    </source>
</reference>
<dbReference type="AlphaFoldDB" id="A0A5B7ZXC3"/>
<dbReference type="GO" id="GO:0016747">
    <property type="term" value="F:acyltransferase activity, transferring groups other than amino-acyl groups"/>
    <property type="evidence" value="ECO:0007669"/>
    <property type="project" value="InterPro"/>
</dbReference>
<dbReference type="RefSeq" id="WP_139514630.1">
    <property type="nucleotide sequence ID" value="NZ_CP040896.1"/>
</dbReference>
<dbReference type="PROSITE" id="PS51186">
    <property type="entry name" value="GNAT"/>
    <property type="match status" value="1"/>
</dbReference>
<proteinExistence type="predicted"/>
<dbReference type="Pfam" id="PF00583">
    <property type="entry name" value="Acetyltransf_1"/>
    <property type="match status" value="1"/>
</dbReference>
<gene>
    <name evidence="2" type="ORF">FHG12_04720</name>
</gene>
<organism evidence="2 3">
    <name type="scientific">Hymenobacter jejuensis</name>
    <dbReference type="NCBI Taxonomy" id="2502781"/>
    <lineage>
        <taxon>Bacteria</taxon>
        <taxon>Pseudomonadati</taxon>
        <taxon>Bacteroidota</taxon>
        <taxon>Cytophagia</taxon>
        <taxon>Cytophagales</taxon>
        <taxon>Hymenobacteraceae</taxon>
        <taxon>Hymenobacter</taxon>
    </lineage>
</organism>
<feature type="domain" description="N-acetyltransferase" evidence="1">
    <location>
        <begin position="134"/>
        <end position="272"/>
    </location>
</feature>